<keyword evidence="2" id="KW-0548">Nucleotidyltransferase</keyword>
<evidence type="ECO:0000256" key="1">
    <source>
        <dbReference type="SAM" id="Coils"/>
    </source>
</evidence>
<feature type="coiled-coil region" evidence="1">
    <location>
        <begin position="1"/>
        <end position="103"/>
    </location>
</feature>
<gene>
    <name evidence="2" type="ORF">OBRU01_22232</name>
</gene>
<evidence type="ECO:0000313" key="3">
    <source>
        <dbReference type="Proteomes" id="UP000037510"/>
    </source>
</evidence>
<accession>A0A0L7KL25</accession>
<keyword evidence="2" id="KW-0255">Endonuclease</keyword>
<evidence type="ECO:0000313" key="2">
    <source>
        <dbReference type="EMBL" id="KOB63594.1"/>
    </source>
</evidence>
<dbReference type="GO" id="GO:0003964">
    <property type="term" value="F:RNA-directed DNA polymerase activity"/>
    <property type="evidence" value="ECO:0007669"/>
    <property type="project" value="UniProtKB-KW"/>
</dbReference>
<dbReference type="EMBL" id="JTDY01009375">
    <property type="protein sequence ID" value="KOB63594.1"/>
    <property type="molecule type" value="Genomic_DNA"/>
</dbReference>
<sequence>MDEVMNALKAIKKELNEQRQEIRETGKNVTDQVTQNINSMFDEKFLAWEHKHEKLKEIVENQEKRIYYLEKQERKRNLVFFGIEETETSYASLEKNMINWVEQYFSIKLPRPIVVIFSTLGTKIKILKQKEALKDTHYYFKEDFPKQVLEKRRELQEQVKLEKEKGNIVKIKYDKL</sequence>
<protein>
    <submittedName>
        <fullName evidence="2">Endonuclease-reverse transcriptase</fullName>
    </submittedName>
</protein>
<keyword evidence="2" id="KW-0695">RNA-directed DNA polymerase</keyword>
<name>A0A0L7KL25_OPEBR</name>
<comment type="caution">
    <text evidence="2">The sequence shown here is derived from an EMBL/GenBank/DDBJ whole genome shotgun (WGS) entry which is preliminary data.</text>
</comment>
<feature type="non-terminal residue" evidence="2">
    <location>
        <position position="176"/>
    </location>
</feature>
<dbReference type="Proteomes" id="UP000037510">
    <property type="component" value="Unassembled WGS sequence"/>
</dbReference>
<dbReference type="AlphaFoldDB" id="A0A0L7KL25"/>
<keyword evidence="2" id="KW-0378">Hydrolase</keyword>
<keyword evidence="2" id="KW-0808">Transferase</keyword>
<keyword evidence="2" id="KW-0540">Nuclease</keyword>
<organism evidence="2 3">
    <name type="scientific">Operophtera brumata</name>
    <name type="common">Winter moth</name>
    <name type="synonym">Phalaena brumata</name>
    <dbReference type="NCBI Taxonomy" id="104452"/>
    <lineage>
        <taxon>Eukaryota</taxon>
        <taxon>Metazoa</taxon>
        <taxon>Ecdysozoa</taxon>
        <taxon>Arthropoda</taxon>
        <taxon>Hexapoda</taxon>
        <taxon>Insecta</taxon>
        <taxon>Pterygota</taxon>
        <taxon>Neoptera</taxon>
        <taxon>Endopterygota</taxon>
        <taxon>Lepidoptera</taxon>
        <taxon>Glossata</taxon>
        <taxon>Ditrysia</taxon>
        <taxon>Geometroidea</taxon>
        <taxon>Geometridae</taxon>
        <taxon>Larentiinae</taxon>
        <taxon>Operophtera</taxon>
    </lineage>
</organism>
<keyword evidence="1" id="KW-0175">Coiled coil</keyword>
<proteinExistence type="predicted"/>
<dbReference type="GO" id="GO:0004519">
    <property type="term" value="F:endonuclease activity"/>
    <property type="evidence" value="ECO:0007669"/>
    <property type="project" value="UniProtKB-KW"/>
</dbReference>
<keyword evidence="3" id="KW-1185">Reference proteome</keyword>
<reference evidence="2 3" key="1">
    <citation type="journal article" date="2015" name="Genome Biol. Evol.">
        <title>The genome of winter moth (Operophtera brumata) provides a genomic perspective on sexual dimorphism and phenology.</title>
        <authorList>
            <person name="Derks M.F."/>
            <person name="Smit S."/>
            <person name="Salis L."/>
            <person name="Schijlen E."/>
            <person name="Bossers A."/>
            <person name="Mateman C."/>
            <person name="Pijl A.S."/>
            <person name="de Ridder D."/>
            <person name="Groenen M.A."/>
            <person name="Visser M.E."/>
            <person name="Megens H.J."/>
        </authorList>
    </citation>
    <scope>NUCLEOTIDE SEQUENCE [LARGE SCALE GENOMIC DNA]</scope>
    <source>
        <strain evidence="2">WM2013NL</strain>
        <tissue evidence="2">Head and thorax</tissue>
    </source>
</reference>